<protein>
    <recommendedName>
        <fullName evidence="5">Glycoside hydrolase family 23 protein</fullName>
    </recommendedName>
</protein>
<evidence type="ECO:0000313" key="4">
    <source>
        <dbReference type="Proteomes" id="UP000241818"/>
    </source>
</evidence>
<dbReference type="GeneID" id="36576798"/>
<feature type="chain" id="PRO_5015566684" description="Glycoside hydrolase family 23 protein" evidence="2">
    <location>
        <begin position="19"/>
        <end position="341"/>
    </location>
</feature>
<keyword evidence="2" id="KW-0732">Signal</keyword>
<organism evidence="3 4">
    <name type="scientific">Amorphotheca resinae ATCC 22711</name>
    <dbReference type="NCBI Taxonomy" id="857342"/>
    <lineage>
        <taxon>Eukaryota</taxon>
        <taxon>Fungi</taxon>
        <taxon>Dikarya</taxon>
        <taxon>Ascomycota</taxon>
        <taxon>Pezizomycotina</taxon>
        <taxon>Leotiomycetes</taxon>
        <taxon>Helotiales</taxon>
        <taxon>Amorphothecaceae</taxon>
        <taxon>Amorphotheca</taxon>
    </lineage>
</organism>
<evidence type="ECO:0000256" key="2">
    <source>
        <dbReference type="SAM" id="SignalP"/>
    </source>
</evidence>
<sequence>MHSRLLPAMLCMVTPIIAGPIALTTVQDASSKAQYTAQGPSSKANNAADQTLEIKIDIATLKEYIPLPAEFDSFGDGPLELRISLGPPEERDAVARPKQQKSRIAPRAPWSAQVQHSAVAVLGVDPDDGIDATTPTAYKTYTGDGTPADGWPTQDQWISYASMKALNYDLIMNSCSTNGWGVADNTPDETDTLFSTIDQVAATTLLDHRFILACVLQESKGCVRVPTTYSADGVRNPGLLQDHDGQSTCNSGTWGTVLSPCPQEQIEGMITEGVAGASAAGGMSLVSMVNQGATGTVADFYRAARWYNSGPLAPVENLDNGGGATASYASDIANRLTGWVG</sequence>
<dbReference type="Proteomes" id="UP000241818">
    <property type="component" value="Unassembled WGS sequence"/>
</dbReference>
<evidence type="ECO:0000256" key="1">
    <source>
        <dbReference type="SAM" id="MobiDB-lite"/>
    </source>
</evidence>
<name>A0A2T3B458_AMORE</name>
<reference evidence="3 4" key="1">
    <citation type="journal article" date="2018" name="New Phytol.">
        <title>Comparative genomics and transcriptomics depict ericoid mycorrhizal fungi as versatile saprotrophs and plant mutualists.</title>
        <authorList>
            <person name="Martino E."/>
            <person name="Morin E."/>
            <person name="Grelet G.A."/>
            <person name="Kuo A."/>
            <person name="Kohler A."/>
            <person name="Daghino S."/>
            <person name="Barry K.W."/>
            <person name="Cichocki N."/>
            <person name="Clum A."/>
            <person name="Dockter R.B."/>
            <person name="Hainaut M."/>
            <person name="Kuo R.C."/>
            <person name="LaButti K."/>
            <person name="Lindahl B.D."/>
            <person name="Lindquist E.A."/>
            <person name="Lipzen A."/>
            <person name="Khouja H.R."/>
            <person name="Magnuson J."/>
            <person name="Murat C."/>
            <person name="Ohm R.A."/>
            <person name="Singer S.W."/>
            <person name="Spatafora J.W."/>
            <person name="Wang M."/>
            <person name="Veneault-Fourrey C."/>
            <person name="Henrissat B."/>
            <person name="Grigoriev I.V."/>
            <person name="Martin F.M."/>
            <person name="Perotto S."/>
        </authorList>
    </citation>
    <scope>NUCLEOTIDE SEQUENCE [LARGE SCALE GENOMIC DNA]</scope>
    <source>
        <strain evidence="3 4">ATCC 22711</strain>
    </source>
</reference>
<feature type="region of interest" description="Disordered" evidence="1">
    <location>
        <begin position="82"/>
        <end position="109"/>
    </location>
</feature>
<evidence type="ECO:0000313" key="3">
    <source>
        <dbReference type="EMBL" id="PSS20427.1"/>
    </source>
</evidence>
<proteinExistence type="predicted"/>
<dbReference type="RefSeq" id="XP_024721697.1">
    <property type="nucleotide sequence ID" value="XM_024868717.1"/>
</dbReference>
<dbReference type="OrthoDB" id="1193027at2759"/>
<dbReference type="EMBL" id="KZ679010">
    <property type="protein sequence ID" value="PSS20427.1"/>
    <property type="molecule type" value="Genomic_DNA"/>
</dbReference>
<accession>A0A2T3B458</accession>
<feature type="signal peptide" evidence="2">
    <location>
        <begin position="1"/>
        <end position="18"/>
    </location>
</feature>
<dbReference type="AlphaFoldDB" id="A0A2T3B458"/>
<gene>
    <name evidence="3" type="ORF">M430DRAFT_58262</name>
</gene>
<keyword evidence="4" id="KW-1185">Reference proteome</keyword>
<evidence type="ECO:0008006" key="5">
    <source>
        <dbReference type="Google" id="ProtNLM"/>
    </source>
</evidence>
<dbReference type="InParanoid" id="A0A2T3B458"/>